<evidence type="ECO:0000313" key="2">
    <source>
        <dbReference type="Proteomes" id="UP000677082"/>
    </source>
</evidence>
<keyword evidence="2" id="KW-1185">Reference proteome</keyword>
<proteinExistence type="predicted"/>
<organism evidence="1 2">
    <name type="scientific">Paractinoplanes toevensis</name>
    <dbReference type="NCBI Taxonomy" id="571911"/>
    <lineage>
        <taxon>Bacteria</taxon>
        <taxon>Bacillati</taxon>
        <taxon>Actinomycetota</taxon>
        <taxon>Actinomycetes</taxon>
        <taxon>Micromonosporales</taxon>
        <taxon>Micromonosporaceae</taxon>
        <taxon>Paractinoplanes</taxon>
    </lineage>
</organism>
<sequence>MRTRILTVVLVAMAAGCGGDPPPARPSPAPPARTAADLTDAEWAGLIDDLDCAPVNKGVELGDRQVAELRGPGTKDVVVSVDCVHDTSPWPYQVAVYDGSSPADAPVRLGVLLDDDERLLVRKMTITAGRIAIDTIGWAERDSSCCPSVPATRSFTWSGSAFVRA</sequence>
<evidence type="ECO:0000313" key="1">
    <source>
        <dbReference type="EMBL" id="GIM96821.1"/>
    </source>
</evidence>
<reference evidence="1 2" key="1">
    <citation type="submission" date="2021-03" db="EMBL/GenBank/DDBJ databases">
        <title>Whole genome shotgun sequence of Actinoplanes toevensis NBRC 105298.</title>
        <authorList>
            <person name="Komaki H."/>
            <person name="Tamura T."/>
        </authorList>
    </citation>
    <scope>NUCLEOTIDE SEQUENCE [LARGE SCALE GENOMIC DNA]</scope>
    <source>
        <strain evidence="1 2">NBRC 105298</strain>
    </source>
</reference>
<dbReference type="PROSITE" id="PS51257">
    <property type="entry name" value="PROKAR_LIPOPROTEIN"/>
    <property type="match status" value="1"/>
</dbReference>
<dbReference type="RefSeq" id="WP_213012483.1">
    <property type="nucleotide sequence ID" value="NZ_BOQN01000128.1"/>
</dbReference>
<gene>
    <name evidence="1" type="ORF">Ato02nite_086140</name>
</gene>
<dbReference type="Proteomes" id="UP000677082">
    <property type="component" value="Unassembled WGS sequence"/>
</dbReference>
<name>A0A919WAU2_9ACTN</name>
<dbReference type="EMBL" id="BOQN01000128">
    <property type="protein sequence ID" value="GIM96821.1"/>
    <property type="molecule type" value="Genomic_DNA"/>
</dbReference>
<dbReference type="AlphaFoldDB" id="A0A919WAU2"/>
<comment type="caution">
    <text evidence="1">The sequence shown here is derived from an EMBL/GenBank/DDBJ whole genome shotgun (WGS) entry which is preliminary data.</text>
</comment>
<protein>
    <submittedName>
        <fullName evidence="1">Uncharacterized protein</fullName>
    </submittedName>
</protein>
<accession>A0A919WAU2</accession>